<dbReference type="EMBL" id="SRMO01000033">
    <property type="protein sequence ID" value="TGG94605.1"/>
    <property type="molecule type" value="Genomic_DNA"/>
</dbReference>
<proteinExistence type="predicted"/>
<evidence type="ECO:0000313" key="2">
    <source>
        <dbReference type="Proteomes" id="UP000317990"/>
    </source>
</evidence>
<gene>
    <name evidence="1" type="ORF">ERJ67_02220</name>
</gene>
<evidence type="ECO:0000313" key="1">
    <source>
        <dbReference type="EMBL" id="TGG94605.1"/>
    </source>
</evidence>
<accession>A0A524RQ88</accession>
<dbReference type="AlphaFoldDB" id="A0A524RQ88"/>
<dbReference type="InterPro" id="IPR003772">
    <property type="entry name" value="YceD"/>
</dbReference>
<dbReference type="Pfam" id="PF02620">
    <property type="entry name" value="YceD"/>
    <property type="match status" value="1"/>
</dbReference>
<comment type="caution">
    <text evidence="1">The sequence shown here is derived from an EMBL/GenBank/DDBJ whole genome shotgun (WGS) entry which is preliminary data.</text>
</comment>
<name>A0A524RQ88_9CHRO</name>
<sequence length="178" mass="19788">MTAMTAPHQLRPIPLRELERLGHRHRWQFSTSLADLDSLTPVTGSVDAHHCGTYLAVSGLAETTITLTCDHCLRTFQHRLTADGSERIWLQTADCSLPVTARLPLHDLVETLDPGDCFDPGQWIYEQLCLQLPMRKRCGPGCPGVPKSPHAHHGAPVLLDPRWQALATMRQTSVSQDD</sequence>
<dbReference type="Proteomes" id="UP000317990">
    <property type="component" value="Unassembled WGS sequence"/>
</dbReference>
<reference evidence="1 2" key="1">
    <citation type="journal article" date="2019" name="mSystems">
        <title>Life at home and on the roam: Genomic adaptions reflect the dual lifestyle of an intracellular, facultative symbiont.</title>
        <authorList>
            <person name="Burgsdorf I."/>
        </authorList>
    </citation>
    <scope>NUCLEOTIDE SEQUENCE [LARGE SCALE GENOMIC DNA]</scope>
    <source>
        <strain evidence="1">277cV</strain>
    </source>
</reference>
<protein>
    <submittedName>
        <fullName evidence="1">DUF177 domain-containing protein</fullName>
    </submittedName>
</protein>
<organism evidence="1 2">
    <name type="scientific">Aphanocapsa feldmannii 277cV</name>
    <dbReference type="NCBI Taxonomy" id="2507553"/>
    <lineage>
        <taxon>Bacteria</taxon>
        <taxon>Bacillati</taxon>
        <taxon>Cyanobacteriota</taxon>
        <taxon>Cyanophyceae</taxon>
        <taxon>Oscillatoriophycideae</taxon>
        <taxon>Chroococcales</taxon>
        <taxon>Microcystaceae</taxon>
        <taxon>Aphanocapsa</taxon>
    </lineage>
</organism>